<accession>A0ACB9MLS6</accession>
<sequence>MASASLLRVSGGSDGSFRSRTEGDAAAATASTRGSCSGFVGTLDPGVPSRHKKRKSWMCCNDDEGHGIPLPFLEAPDYFVLPSLEELAVREIGDPGYLSRVESFSVGRYNCGVVRFLGKTDVRCLNLNDIVRFGLHEVVVYEDDEVKPPVGQGLNKAAEVTLFLRPGLYDLGRLDEVAMKLRQRTERQGATFISFDHQSGEWKFLAHHFSRFGLSEDDEEDTTMNDAPAVEETLAMDDGEVINVDEEEPQVMPFASELSHSLPAHLGLDPAKMNEMRMLMFPNEGDGITDFYQISSNQMSSFGKEYEKSPLSSSGQRRGYISGPAGLRKNPLPLIEYTPGNLATSPPGAIVLSQQNKGMPLKVVRPGGFELDIAHETPVTAHNSHNVVDAGLFMGRSFRVGWGPNGVLVHAGAPVSSKHPRKVLSSVINLERVAIDRAVRDEDDKVRKELVQLSFDVPLTLHKEISVVDREIEVGPFKLPLRKAVTDRLTLSGICRSYVDIVERELEITELPSHGRLILTHQVMVWELIKVLFADRESIGQSEFVDVDNQEDMMEDLADGSPMVDPEALPLIRRAEFSHWLQEYVRPRVQAEVSSMSESNYLEHLFLLLTGRQLDEAVELAAFQGDVRLGCLVSQAGGSPVNRSDISRQLELWQRNGLDFNFIEKDRIRILELLAGNIGGALRDINMDWKRFLGLLMWYQLPPDTSLSTIFQTYQHLLSKRMAPNPVPIYIDEGLVDKTDNRNMEGQLDLSYYLMLLHSNQDGYFRYLKTMFSAFSSTNDPLDHHMIWHQRALLEAVGVFSSKDLQVLDMGLVSQLLCLGQCHWAIYVVLHMAYCEDYPNLHATLIREILFQYCEKWSSEESQQQLIESLGVPTSWLHEALAVYHSYYGDVSKSLENYLKCSNWQKAHSIFVKSVAHKLFLSEKHSEIWRLATLMEEHKSEIENWDFGAGIFISFYSLKSSLKGEDDLNLMDSLESRNAASNDFLCQLKESLKVWSGLPLEARIAYMKMGEEISNSLLSEISDDPTRDVQLSCYQTACGAPIPEDVRSSHLQDAVLLFNHYLLELTS</sequence>
<comment type="caution">
    <text evidence="1">The sequence shown here is derived from an EMBL/GenBank/DDBJ whole genome shotgun (WGS) entry which is preliminary data.</text>
</comment>
<proteinExistence type="predicted"/>
<evidence type="ECO:0000313" key="2">
    <source>
        <dbReference type="Proteomes" id="UP001057402"/>
    </source>
</evidence>
<protein>
    <submittedName>
        <fullName evidence="1">Uncharacterized protein</fullName>
    </submittedName>
</protein>
<dbReference type="Proteomes" id="UP001057402">
    <property type="component" value="Chromosome 9"/>
</dbReference>
<keyword evidence="2" id="KW-1185">Reference proteome</keyword>
<gene>
    <name evidence="1" type="ORF">MLD38_030645</name>
</gene>
<evidence type="ECO:0000313" key="1">
    <source>
        <dbReference type="EMBL" id="KAI4325228.1"/>
    </source>
</evidence>
<organism evidence="1 2">
    <name type="scientific">Melastoma candidum</name>
    <dbReference type="NCBI Taxonomy" id="119954"/>
    <lineage>
        <taxon>Eukaryota</taxon>
        <taxon>Viridiplantae</taxon>
        <taxon>Streptophyta</taxon>
        <taxon>Embryophyta</taxon>
        <taxon>Tracheophyta</taxon>
        <taxon>Spermatophyta</taxon>
        <taxon>Magnoliopsida</taxon>
        <taxon>eudicotyledons</taxon>
        <taxon>Gunneridae</taxon>
        <taxon>Pentapetalae</taxon>
        <taxon>rosids</taxon>
        <taxon>malvids</taxon>
        <taxon>Myrtales</taxon>
        <taxon>Melastomataceae</taxon>
        <taxon>Melastomatoideae</taxon>
        <taxon>Melastomateae</taxon>
        <taxon>Melastoma</taxon>
    </lineage>
</organism>
<name>A0ACB9MLS6_9MYRT</name>
<reference evidence="2" key="1">
    <citation type="journal article" date="2023" name="Front. Plant Sci.">
        <title>Chromosomal-level genome assembly of Melastoma candidum provides insights into trichome evolution.</title>
        <authorList>
            <person name="Zhong Y."/>
            <person name="Wu W."/>
            <person name="Sun C."/>
            <person name="Zou P."/>
            <person name="Liu Y."/>
            <person name="Dai S."/>
            <person name="Zhou R."/>
        </authorList>
    </citation>
    <scope>NUCLEOTIDE SEQUENCE [LARGE SCALE GENOMIC DNA]</scope>
</reference>
<dbReference type="EMBL" id="CM042888">
    <property type="protein sequence ID" value="KAI4325228.1"/>
    <property type="molecule type" value="Genomic_DNA"/>
</dbReference>